<evidence type="ECO:0000313" key="1">
    <source>
        <dbReference type="EMBL" id="RXR08661.1"/>
    </source>
</evidence>
<dbReference type="AlphaFoldDB" id="A0A4Q1K0U1"/>
<dbReference type="OrthoDB" id="7057466at2"/>
<protein>
    <submittedName>
        <fullName evidence="1">Uncharacterized protein</fullName>
    </submittedName>
</protein>
<accession>A0A4Q1K0U1</accession>
<sequence>MVDFYENFGVSTDQYLARMDGGIYGCYEDVPGTYRSVMEPGYNGMKSNYDYEGLLSRGKSWVIGPLEILQPYSFSAFNEAAGELLLGIVLIKDLMNPGGPPMVRPILFFDASGRMVQVQANFPGSTYEEGDDSFGSLLSLPDALAKSWLWRTAGWRMPGEPFQGPLINRCLIGHPSSMWLDADNYLDTLGKGAKKKFLPKIVDLFPDTVVEPKGRYGIRRYKFRCFLDTRPAGVGGPVGDQFFVCSTRRDQVVYHIHRGDINDIRVLRDPGDAIDRYCAHVLRRLPGEFDFSRWSEPMLA</sequence>
<evidence type="ECO:0000313" key="2">
    <source>
        <dbReference type="Proteomes" id="UP000289784"/>
    </source>
</evidence>
<comment type="caution">
    <text evidence="1">The sequence shown here is derived from an EMBL/GenBank/DDBJ whole genome shotgun (WGS) entry which is preliminary data.</text>
</comment>
<reference evidence="1 2" key="1">
    <citation type="submission" date="2019-01" db="EMBL/GenBank/DDBJ databases">
        <title>Pseudoxanthomonas composti sp. nov., isolated from compost.</title>
        <authorList>
            <person name="Yang G."/>
        </authorList>
    </citation>
    <scope>NUCLEOTIDE SEQUENCE [LARGE SCALE GENOMIC DNA]</scope>
    <source>
        <strain evidence="1 2">GSS15</strain>
    </source>
</reference>
<dbReference type="EMBL" id="SAWZ01000001">
    <property type="protein sequence ID" value="RXR08661.1"/>
    <property type="molecule type" value="Genomic_DNA"/>
</dbReference>
<keyword evidence="2" id="KW-1185">Reference proteome</keyword>
<dbReference type="Proteomes" id="UP000289784">
    <property type="component" value="Unassembled WGS sequence"/>
</dbReference>
<proteinExistence type="predicted"/>
<organism evidence="1 2">
    <name type="scientific">Pseudoxanthomonas composti</name>
    <dbReference type="NCBI Taxonomy" id="2137479"/>
    <lineage>
        <taxon>Bacteria</taxon>
        <taxon>Pseudomonadati</taxon>
        <taxon>Pseudomonadota</taxon>
        <taxon>Gammaproteobacteria</taxon>
        <taxon>Lysobacterales</taxon>
        <taxon>Lysobacteraceae</taxon>
        <taxon>Pseudoxanthomonas</taxon>
    </lineage>
</organism>
<name>A0A4Q1K0U1_9GAMM</name>
<dbReference type="RefSeq" id="WP_129469552.1">
    <property type="nucleotide sequence ID" value="NZ_SAWZ01000001.1"/>
</dbReference>
<gene>
    <name evidence="1" type="ORF">EPA99_02250</name>
</gene>